<organism evidence="1">
    <name type="scientific">Amphimedon queenslandica</name>
    <name type="common">Sponge</name>
    <dbReference type="NCBI Taxonomy" id="400682"/>
    <lineage>
        <taxon>Eukaryota</taxon>
        <taxon>Metazoa</taxon>
        <taxon>Porifera</taxon>
        <taxon>Demospongiae</taxon>
        <taxon>Heteroscleromorpha</taxon>
        <taxon>Haplosclerida</taxon>
        <taxon>Niphatidae</taxon>
        <taxon>Amphimedon</taxon>
    </lineage>
</organism>
<protein>
    <recommendedName>
        <fullName evidence="2">SMP-30/Gluconolactonase/LRE-like region domain-containing protein</fullName>
    </recommendedName>
</protein>
<dbReference type="PANTHER" id="PTHR24104:SF25">
    <property type="entry name" value="PROTEIN LIN-41"/>
    <property type="match status" value="1"/>
</dbReference>
<evidence type="ECO:0008006" key="2">
    <source>
        <dbReference type="Google" id="ProtNLM"/>
    </source>
</evidence>
<proteinExistence type="predicted"/>
<dbReference type="PANTHER" id="PTHR24104">
    <property type="entry name" value="E3 UBIQUITIN-PROTEIN LIGASE NHLRC1-RELATED"/>
    <property type="match status" value="1"/>
</dbReference>
<dbReference type="GO" id="GO:0008270">
    <property type="term" value="F:zinc ion binding"/>
    <property type="evidence" value="ECO:0007669"/>
    <property type="project" value="UniProtKB-KW"/>
</dbReference>
<sequence length="349" mass="39629">MYFAIFIFQLPYSLQLCRQIKLKTIKEATKHKHNHSVTHPCKLIIQSLQKMKFLQLLSLSLLVCFIQAASVPHGCPNLINPCRRTDEVETDNITVRTPSRTIPGFKTPIYIQIVGNEVFLTENKGKVQVLDVHTGERLRSFSIPSGRPHGLFVRGNRVLVTNTRQETYSFTLSGELYGVHYSPSKTISVAIDYNGLMYVNEWNTCKINVYNIDGTKFHTFSVGNSCYPRKIQFDKQGNLYVGEHHSKAVFVFDRSGSLIRNISLPTVSFMDGIHLNPLDEDFLYVADRSDDHHSGKVLKVEIATGKVVEKFTELSGANDIAIGPNGEVWVVDIYGNSIKIYYKYIEKQF</sequence>
<dbReference type="EnsemblMetazoa" id="Aqu2.1.34279_001">
    <property type="protein sequence ID" value="Aqu2.1.34279_001"/>
    <property type="gene ID" value="Aqu2.1.34279"/>
</dbReference>
<dbReference type="InParanoid" id="A0A1X7V3A6"/>
<dbReference type="SUPFAM" id="SSF63829">
    <property type="entry name" value="Calcium-dependent phosphotriesterase"/>
    <property type="match status" value="1"/>
</dbReference>
<name>A0A1X7V3A6_AMPQE</name>
<evidence type="ECO:0000313" key="1">
    <source>
        <dbReference type="EnsemblMetazoa" id="Aqu2.1.34279_001"/>
    </source>
</evidence>
<dbReference type="InterPro" id="IPR050952">
    <property type="entry name" value="TRIM-NHL_E3_ligases"/>
</dbReference>
<dbReference type="AlphaFoldDB" id="A0A1X7V3A6"/>
<dbReference type="Gene3D" id="2.120.10.30">
    <property type="entry name" value="TolB, C-terminal domain"/>
    <property type="match status" value="1"/>
</dbReference>
<dbReference type="InterPro" id="IPR011042">
    <property type="entry name" value="6-blade_b-propeller_TolB-like"/>
</dbReference>
<accession>A0A1X7V3A6</accession>
<reference evidence="1" key="1">
    <citation type="submission" date="2017-05" db="UniProtKB">
        <authorList>
            <consortium name="EnsemblMetazoa"/>
        </authorList>
    </citation>
    <scope>IDENTIFICATION</scope>
</reference>